<dbReference type="Proteomes" id="UP000002696">
    <property type="component" value="Chromosome"/>
</dbReference>
<evidence type="ECO:0000313" key="1">
    <source>
        <dbReference type="EMBL" id="ADL00541.1"/>
    </source>
</evidence>
<keyword evidence="2" id="KW-1185">Reference proteome</keyword>
<sequence length="60" mass="5878">MGLSLGQPLSYASAALALTQGGGVAPAGYGFLRIGSASSNQLVRVGSDSFAPRIVIPTGA</sequence>
<dbReference type="EMBL" id="CP002102">
    <property type="protein sequence ID" value="ADL00541.1"/>
    <property type="molecule type" value="Genomic_DNA"/>
</dbReference>
<dbReference type="InParanoid" id="D9QF56"/>
<organism evidence="1 2">
    <name type="scientific">Brevundimonas subvibrioides (strain ATCC 15264 / DSM 4735 / LMG 14903 / NBRC 16000 / CB 81)</name>
    <name type="common">Caulobacter subvibrioides</name>
    <dbReference type="NCBI Taxonomy" id="633149"/>
    <lineage>
        <taxon>Bacteria</taxon>
        <taxon>Pseudomonadati</taxon>
        <taxon>Pseudomonadota</taxon>
        <taxon>Alphaproteobacteria</taxon>
        <taxon>Caulobacterales</taxon>
        <taxon>Caulobacteraceae</taxon>
        <taxon>Brevundimonas</taxon>
    </lineage>
</organism>
<gene>
    <name evidence="1" type="ordered locus">Bresu_1229</name>
</gene>
<dbReference type="AlphaFoldDB" id="D9QF56"/>
<dbReference type="STRING" id="633149.Bresu_1229"/>
<dbReference type="RefSeq" id="WP_013268644.1">
    <property type="nucleotide sequence ID" value="NC_014375.1"/>
</dbReference>
<name>D9QF56_BRESC</name>
<evidence type="ECO:0000313" key="2">
    <source>
        <dbReference type="Proteomes" id="UP000002696"/>
    </source>
</evidence>
<proteinExistence type="predicted"/>
<accession>D9QF56</accession>
<reference evidence="2" key="1">
    <citation type="journal article" date="2011" name="J. Bacteriol.">
        <title>Genome sequences of eight morphologically diverse alphaproteobacteria.</title>
        <authorList>
            <consortium name="US DOE Joint Genome Institute"/>
            <person name="Brown P.J."/>
            <person name="Kysela D.T."/>
            <person name="Buechlein A."/>
            <person name="Hemmerich C."/>
            <person name="Brun Y.V."/>
        </authorList>
    </citation>
    <scope>NUCLEOTIDE SEQUENCE [LARGE SCALE GENOMIC DNA]</scope>
    <source>
        <strain evidence="2">ATCC 15264 / DSM 4735 / LMG 14903 / NBRC 16000 / CB 81</strain>
    </source>
</reference>
<protein>
    <submittedName>
        <fullName evidence="1">Rod shape-determining protein MreB</fullName>
    </submittedName>
</protein>
<dbReference type="HOGENOM" id="CLU_2932270_0_0_5"/>
<dbReference type="KEGG" id="bsb:Bresu_1229"/>
<dbReference type="BioCyc" id="BSUB633149:G1GM8-1225-MONOMER"/>